<accession>A0ACC0NHH2</accession>
<dbReference type="Proteomes" id="UP001062846">
    <property type="component" value="Chromosome 6"/>
</dbReference>
<reference evidence="1" key="1">
    <citation type="submission" date="2022-02" db="EMBL/GenBank/DDBJ databases">
        <title>Plant Genome Project.</title>
        <authorList>
            <person name="Zhang R.-G."/>
        </authorList>
    </citation>
    <scope>NUCLEOTIDE SEQUENCE</scope>
    <source>
        <strain evidence="1">AT1</strain>
    </source>
</reference>
<sequence length="283" mass="31761">MKSKQPESESSEPESETDSQEGMPTQKKKVRARKQGKMKSKQPESESSEPESETDSQEGMPTQKKKVRARKQGKMKSKQPESESSEPESESDSQARIPSQKKKGEMPVDNEIPDGNEDELSVEQGDELMTGVEQHEVGGEEHVEKETVPINNEIEEKGDELPVEVVKHLNTPMHGSFGPKFGSRKGTIDDEVVLGGKQHEDGEEKWVWVGKEAMPINDEREDVEQNKVGEEKWVWNEKGAMPINDEREERIGVVSMHDQDIEKDGASNKRERGASSVKVTGER</sequence>
<dbReference type="EMBL" id="CM046393">
    <property type="protein sequence ID" value="KAI8552249.1"/>
    <property type="molecule type" value="Genomic_DNA"/>
</dbReference>
<proteinExistence type="predicted"/>
<evidence type="ECO:0000313" key="2">
    <source>
        <dbReference type="Proteomes" id="UP001062846"/>
    </source>
</evidence>
<organism evidence="1 2">
    <name type="scientific">Rhododendron molle</name>
    <name type="common">Chinese azalea</name>
    <name type="synonym">Azalea mollis</name>
    <dbReference type="NCBI Taxonomy" id="49168"/>
    <lineage>
        <taxon>Eukaryota</taxon>
        <taxon>Viridiplantae</taxon>
        <taxon>Streptophyta</taxon>
        <taxon>Embryophyta</taxon>
        <taxon>Tracheophyta</taxon>
        <taxon>Spermatophyta</taxon>
        <taxon>Magnoliopsida</taxon>
        <taxon>eudicotyledons</taxon>
        <taxon>Gunneridae</taxon>
        <taxon>Pentapetalae</taxon>
        <taxon>asterids</taxon>
        <taxon>Ericales</taxon>
        <taxon>Ericaceae</taxon>
        <taxon>Ericoideae</taxon>
        <taxon>Rhodoreae</taxon>
        <taxon>Rhododendron</taxon>
    </lineage>
</organism>
<protein>
    <submittedName>
        <fullName evidence="1">Uncharacterized protein</fullName>
    </submittedName>
</protein>
<keyword evidence="2" id="KW-1185">Reference proteome</keyword>
<comment type="caution">
    <text evidence="1">The sequence shown here is derived from an EMBL/GenBank/DDBJ whole genome shotgun (WGS) entry which is preliminary data.</text>
</comment>
<gene>
    <name evidence="1" type="ORF">RHMOL_Rhmol06G0252000</name>
</gene>
<name>A0ACC0NHH2_RHOML</name>
<evidence type="ECO:0000313" key="1">
    <source>
        <dbReference type="EMBL" id="KAI8552249.1"/>
    </source>
</evidence>